<evidence type="ECO:0000256" key="2">
    <source>
        <dbReference type="ARBA" id="ARBA00023125"/>
    </source>
</evidence>
<dbReference type="SUPFAM" id="SSF46785">
    <property type="entry name" value="Winged helix' DNA-binding domain"/>
    <property type="match status" value="1"/>
</dbReference>
<keyword evidence="2" id="KW-0238">DNA-binding</keyword>
<dbReference type="PANTHER" id="PTHR33204">
    <property type="entry name" value="TRANSCRIPTIONAL REGULATOR, MARR FAMILY"/>
    <property type="match status" value="1"/>
</dbReference>
<sequence>MKKNEKKIDNCPIRKMFVIIGSKWRLLIIEILREDKKRYGQLKRHLPEISEKVLNEELKALVEDGFLNKKSYPEIPPKVEYSLTEKGQKVLPIIDSITLFAMENLSNTESPDQPCFSKEI</sequence>
<organism evidence="5 6">
    <name type="scientific">Elizabethkingia bruuniana</name>
    <dbReference type="NCBI Taxonomy" id="1756149"/>
    <lineage>
        <taxon>Bacteria</taxon>
        <taxon>Pseudomonadati</taxon>
        <taxon>Bacteroidota</taxon>
        <taxon>Flavobacteriia</taxon>
        <taxon>Flavobacteriales</taxon>
        <taxon>Weeksellaceae</taxon>
        <taxon>Elizabethkingia</taxon>
    </lineage>
</organism>
<name>A0A7T7ZWZ2_9FLAO</name>
<dbReference type="Pfam" id="PF01638">
    <property type="entry name" value="HxlR"/>
    <property type="match status" value="1"/>
</dbReference>
<dbReference type="Gene3D" id="1.10.10.10">
    <property type="entry name" value="Winged helix-like DNA-binding domain superfamily/Winged helix DNA-binding domain"/>
    <property type="match status" value="1"/>
</dbReference>
<evidence type="ECO:0000313" key="6">
    <source>
        <dbReference type="Proteomes" id="UP000595426"/>
    </source>
</evidence>
<dbReference type="GO" id="GO:0003677">
    <property type="term" value="F:DNA binding"/>
    <property type="evidence" value="ECO:0007669"/>
    <property type="project" value="UniProtKB-KW"/>
</dbReference>
<accession>A0A7T7ZWZ2</accession>
<dbReference type="RefSeq" id="WP_034870182.1">
    <property type="nucleotide sequence ID" value="NZ_CP067018.1"/>
</dbReference>
<keyword evidence="6" id="KW-1185">Reference proteome</keyword>
<keyword evidence="3" id="KW-0804">Transcription</keyword>
<protein>
    <submittedName>
        <fullName evidence="5">Helix-turn-helix transcriptional regulator</fullName>
    </submittedName>
</protein>
<feature type="domain" description="HTH hxlR-type" evidence="4">
    <location>
        <begin position="11"/>
        <end position="109"/>
    </location>
</feature>
<dbReference type="EMBL" id="CP067018">
    <property type="protein sequence ID" value="QQN57747.1"/>
    <property type="molecule type" value="Genomic_DNA"/>
</dbReference>
<dbReference type="AlphaFoldDB" id="A0A7T7ZWZ2"/>
<dbReference type="InterPro" id="IPR036388">
    <property type="entry name" value="WH-like_DNA-bd_sf"/>
</dbReference>
<dbReference type="PROSITE" id="PS51118">
    <property type="entry name" value="HTH_HXLR"/>
    <property type="match status" value="1"/>
</dbReference>
<dbReference type="Proteomes" id="UP000595426">
    <property type="component" value="Chromosome"/>
</dbReference>
<keyword evidence="1" id="KW-0805">Transcription regulation</keyword>
<evidence type="ECO:0000259" key="4">
    <source>
        <dbReference type="PROSITE" id="PS51118"/>
    </source>
</evidence>
<evidence type="ECO:0000256" key="1">
    <source>
        <dbReference type="ARBA" id="ARBA00023015"/>
    </source>
</evidence>
<dbReference type="InterPro" id="IPR002577">
    <property type="entry name" value="HTH_HxlR"/>
</dbReference>
<evidence type="ECO:0000313" key="5">
    <source>
        <dbReference type="EMBL" id="QQN57747.1"/>
    </source>
</evidence>
<evidence type="ECO:0000256" key="3">
    <source>
        <dbReference type="ARBA" id="ARBA00023163"/>
    </source>
</evidence>
<dbReference type="InterPro" id="IPR036390">
    <property type="entry name" value="WH_DNA-bd_sf"/>
</dbReference>
<proteinExistence type="predicted"/>
<gene>
    <name evidence="5" type="ORF">I6H88_15035</name>
</gene>
<reference evidence="5 6" key="1">
    <citation type="submission" date="2020-12" db="EMBL/GenBank/DDBJ databases">
        <title>FDA dAtabase for Regulatory Grade micrObial Sequences (FDA-ARGOS): Supporting development and validation of Infectious Disease Dx tests.</title>
        <authorList>
            <person name="Kerrigan L."/>
            <person name="Long C."/>
            <person name="Tallon L."/>
            <person name="Sadzewicz L."/>
            <person name="Zhao X."/>
            <person name="Boylan J."/>
            <person name="Ott S."/>
            <person name="Bowen H."/>
            <person name="Vavikolanu K."/>
            <person name="Mehta A."/>
            <person name="Aluvathingal J."/>
            <person name="Nadendla S."/>
            <person name="Yan Y."/>
            <person name="Sichtig H."/>
        </authorList>
    </citation>
    <scope>NUCLEOTIDE SEQUENCE [LARGE SCALE GENOMIC DNA]</scope>
    <source>
        <strain evidence="5 6">FDAARGOS_1031</strain>
    </source>
</reference>